<protein>
    <submittedName>
        <fullName evidence="2">Uncharacterized protein</fullName>
    </submittedName>
</protein>
<dbReference type="AlphaFoldDB" id="A0A8S2W586"/>
<gene>
    <name evidence="1" type="ORF">OVA965_LOCUS42453</name>
    <name evidence="2" type="ORF">TMI583_LOCUS44379</name>
</gene>
<dbReference type="Proteomes" id="UP000682733">
    <property type="component" value="Unassembled WGS sequence"/>
</dbReference>
<reference evidence="2" key="1">
    <citation type="submission" date="2021-02" db="EMBL/GenBank/DDBJ databases">
        <authorList>
            <person name="Nowell W R."/>
        </authorList>
    </citation>
    <scope>NUCLEOTIDE SEQUENCE</scope>
</reference>
<name>A0A8S2W586_9BILA</name>
<evidence type="ECO:0000313" key="1">
    <source>
        <dbReference type="EMBL" id="CAF1607352.1"/>
    </source>
</evidence>
<evidence type="ECO:0000313" key="3">
    <source>
        <dbReference type="Proteomes" id="UP000682733"/>
    </source>
</evidence>
<evidence type="ECO:0000313" key="2">
    <source>
        <dbReference type="EMBL" id="CAF4419285.1"/>
    </source>
</evidence>
<sequence length="55" mass="6194">FVVMDVESDIDEIEGKEEKSLLTNPFVVSSHKKQLKKSELKANKLTENYSGIIPS</sequence>
<feature type="non-terminal residue" evidence="2">
    <location>
        <position position="1"/>
    </location>
</feature>
<proteinExistence type="predicted"/>
<dbReference type="EMBL" id="CAJOBA010076255">
    <property type="protein sequence ID" value="CAF4419285.1"/>
    <property type="molecule type" value="Genomic_DNA"/>
</dbReference>
<dbReference type="EMBL" id="CAJNOK010052161">
    <property type="protein sequence ID" value="CAF1607352.1"/>
    <property type="molecule type" value="Genomic_DNA"/>
</dbReference>
<comment type="caution">
    <text evidence="2">The sequence shown here is derived from an EMBL/GenBank/DDBJ whole genome shotgun (WGS) entry which is preliminary data.</text>
</comment>
<accession>A0A8S2W586</accession>
<dbReference type="Proteomes" id="UP000677228">
    <property type="component" value="Unassembled WGS sequence"/>
</dbReference>
<organism evidence="2 3">
    <name type="scientific">Didymodactylos carnosus</name>
    <dbReference type="NCBI Taxonomy" id="1234261"/>
    <lineage>
        <taxon>Eukaryota</taxon>
        <taxon>Metazoa</taxon>
        <taxon>Spiralia</taxon>
        <taxon>Gnathifera</taxon>
        <taxon>Rotifera</taxon>
        <taxon>Eurotatoria</taxon>
        <taxon>Bdelloidea</taxon>
        <taxon>Philodinida</taxon>
        <taxon>Philodinidae</taxon>
        <taxon>Didymodactylos</taxon>
    </lineage>
</organism>